<gene>
    <name evidence="1" type="ORF">HINF_LOCUS62230</name>
    <name evidence="2" type="ORF">HINF_LOCUS64371</name>
</gene>
<name>A0AA86RXY5_9EUKA</name>
<sequence>MAGSWDPHRSWEITTFSPSLFWNSSQKISWLSAQVNYNRSSSACCLTASLQFRVLFPCDLIIDRAVERNNLSTRQNQLIFLRDSGWIVHQALAIIGCIWLVWTSQLVELIFSFRVYSLFMVGPRLVLAEPHLRKMNAVRNEKRNRMNPSSITLNKAGISAMPLQLQRRPPSLIVLNAQIQFQQSVKLKLFL</sequence>
<evidence type="ECO:0000313" key="1">
    <source>
        <dbReference type="EMBL" id="CAI9974585.1"/>
    </source>
</evidence>
<organism evidence="1">
    <name type="scientific">Hexamita inflata</name>
    <dbReference type="NCBI Taxonomy" id="28002"/>
    <lineage>
        <taxon>Eukaryota</taxon>
        <taxon>Metamonada</taxon>
        <taxon>Diplomonadida</taxon>
        <taxon>Hexamitidae</taxon>
        <taxon>Hexamitinae</taxon>
        <taxon>Hexamita</taxon>
    </lineage>
</organism>
<evidence type="ECO:0000313" key="3">
    <source>
        <dbReference type="Proteomes" id="UP001642409"/>
    </source>
</evidence>
<dbReference type="Proteomes" id="UP001642409">
    <property type="component" value="Unassembled WGS sequence"/>
</dbReference>
<accession>A0AA86RXY5</accession>
<protein>
    <submittedName>
        <fullName evidence="2">Hypothetical_protein</fullName>
    </submittedName>
</protein>
<dbReference type="EMBL" id="CATOUU010001151">
    <property type="protein sequence ID" value="CAI9974585.1"/>
    <property type="molecule type" value="Genomic_DNA"/>
</dbReference>
<dbReference type="EMBL" id="CAXDID020000412">
    <property type="protein sequence ID" value="CAL6088886.1"/>
    <property type="molecule type" value="Genomic_DNA"/>
</dbReference>
<reference evidence="1" key="1">
    <citation type="submission" date="2023-06" db="EMBL/GenBank/DDBJ databases">
        <authorList>
            <person name="Kurt Z."/>
        </authorList>
    </citation>
    <scope>NUCLEOTIDE SEQUENCE</scope>
</reference>
<dbReference type="AlphaFoldDB" id="A0AA86RXY5"/>
<keyword evidence="3" id="KW-1185">Reference proteome</keyword>
<evidence type="ECO:0000313" key="2">
    <source>
        <dbReference type="EMBL" id="CAL6088886.1"/>
    </source>
</evidence>
<reference evidence="2 3" key="2">
    <citation type="submission" date="2024-07" db="EMBL/GenBank/DDBJ databases">
        <authorList>
            <person name="Akdeniz Z."/>
        </authorList>
    </citation>
    <scope>NUCLEOTIDE SEQUENCE [LARGE SCALE GENOMIC DNA]</scope>
</reference>
<proteinExistence type="predicted"/>
<comment type="caution">
    <text evidence="1">The sequence shown here is derived from an EMBL/GenBank/DDBJ whole genome shotgun (WGS) entry which is preliminary data.</text>
</comment>